<dbReference type="EMBL" id="JAIWYP010000008">
    <property type="protein sequence ID" value="KAH3788787.1"/>
    <property type="molecule type" value="Genomic_DNA"/>
</dbReference>
<reference evidence="1" key="2">
    <citation type="submission" date="2020-11" db="EMBL/GenBank/DDBJ databases">
        <authorList>
            <person name="McCartney M.A."/>
            <person name="Auch B."/>
            <person name="Kono T."/>
            <person name="Mallez S."/>
            <person name="Becker A."/>
            <person name="Gohl D.M."/>
            <person name="Silverstein K.A.T."/>
            <person name="Koren S."/>
            <person name="Bechman K.B."/>
            <person name="Herman A."/>
            <person name="Abrahante J.E."/>
            <person name="Garbe J."/>
        </authorList>
    </citation>
    <scope>NUCLEOTIDE SEQUENCE</scope>
    <source>
        <strain evidence="1">Duluth1</strain>
        <tissue evidence="1">Whole animal</tissue>
    </source>
</reference>
<sequence length="70" mass="7675">MNSVSMCQEQVKSDTLFSMAKTSVAPILLISELQITPTYQPDHAALRKIGVSLFHHAYNAGDFPEASSCF</sequence>
<keyword evidence="2" id="KW-1185">Reference proteome</keyword>
<organism evidence="1 2">
    <name type="scientific">Dreissena polymorpha</name>
    <name type="common">Zebra mussel</name>
    <name type="synonym">Mytilus polymorpha</name>
    <dbReference type="NCBI Taxonomy" id="45954"/>
    <lineage>
        <taxon>Eukaryota</taxon>
        <taxon>Metazoa</taxon>
        <taxon>Spiralia</taxon>
        <taxon>Lophotrochozoa</taxon>
        <taxon>Mollusca</taxon>
        <taxon>Bivalvia</taxon>
        <taxon>Autobranchia</taxon>
        <taxon>Heteroconchia</taxon>
        <taxon>Euheterodonta</taxon>
        <taxon>Imparidentia</taxon>
        <taxon>Neoheterodontei</taxon>
        <taxon>Myida</taxon>
        <taxon>Dreissenoidea</taxon>
        <taxon>Dreissenidae</taxon>
        <taxon>Dreissena</taxon>
    </lineage>
</organism>
<dbReference type="Proteomes" id="UP000828390">
    <property type="component" value="Unassembled WGS sequence"/>
</dbReference>
<name>A0A9D4EYX2_DREPO</name>
<evidence type="ECO:0000313" key="2">
    <source>
        <dbReference type="Proteomes" id="UP000828390"/>
    </source>
</evidence>
<comment type="caution">
    <text evidence="1">The sequence shown here is derived from an EMBL/GenBank/DDBJ whole genome shotgun (WGS) entry which is preliminary data.</text>
</comment>
<dbReference type="AlphaFoldDB" id="A0A9D4EYX2"/>
<reference evidence="1" key="1">
    <citation type="journal article" date="2019" name="bioRxiv">
        <title>The Genome of the Zebra Mussel, Dreissena polymorpha: A Resource for Invasive Species Research.</title>
        <authorList>
            <person name="McCartney M.A."/>
            <person name="Auch B."/>
            <person name="Kono T."/>
            <person name="Mallez S."/>
            <person name="Zhang Y."/>
            <person name="Obille A."/>
            <person name="Becker A."/>
            <person name="Abrahante J.E."/>
            <person name="Garbe J."/>
            <person name="Badalamenti J.P."/>
            <person name="Herman A."/>
            <person name="Mangelson H."/>
            <person name="Liachko I."/>
            <person name="Sullivan S."/>
            <person name="Sone E.D."/>
            <person name="Koren S."/>
            <person name="Silverstein K.A.T."/>
            <person name="Beckman K.B."/>
            <person name="Gohl D.M."/>
        </authorList>
    </citation>
    <scope>NUCLEOTIDE SEQUENCE</scope>
    <source>
        <strain evidence="1">Duluth1</strain>
        <tissue evidence="1">Whole animal</tissue>
    </source>
</reference>
<evidence type="ECO:0000313" key="1">
    <source>
        <dbReference type="EMBL" id="KAH3788787.1"/>
    </source>
</evidence>
<accession>A0A9D4EYX2</accession>
<proteinExistence type="predicted"/>
<protein>
    <submittedName>
        <fullName evidence="1">Uncharacterized protein</fullName>
    </submittedName>
</protein>
<gene>
    <name evidence="1" type="ORF">DPMN_166935</name>
</gene>